<comment type="catalytic activity">
    <reaction evidence="9 10 11">
        <text>2-[(2R,5Z)-2-carboxy-4-methylthiazol-5(2H)-ylidene]ethyl phosphate + 4-amino-2-methyl-5-(diphosphooxymethyl)pyrimidine + 2 H(+) = thiamine phosphate + CO2 + diphosphate</text>
        <dbReference type="Rhea" id="RHEA:47844"/>
        <dbReference type="ChEBI" id="CHEBI:15378"/>
        <dbReference type="ChEBI" id="CHEBI:16526"/>
        <dbReference type="ChEBI" id="CHEBI:33019"/>
        <dbReference type="ChEBI" id="CHEBI:37575"/>
        <dbReference type="ChEBI" id="CHEBI:57841"/>
        <dbReference type="ChEBI" id="CHEBI:62899"/>
        <dbReference type="EC" id="2.5.1.3"/>
    </reaction>
</comment>
<dbReference type="PANTHER" id="PTHR20857">
    <property type="entry name" value="THIAMINE-PHOSPHATE PYROPHOSPHORYLASE"/>
    <property type="match status" value="1"/>
</dbReference>
<evidence type="ECO:0000256" key="3">
    <source>
        <dbReference type="ARBA" id="ARBA00022679"/>
    </source>
</evidence>
<evidence type="ECO:0000256" key="2">
    <source>
        <dbReference type="ARBA" id="ARBA00005165"/>
    </source>
</evidence>
<comment type="catalytic activity">
    <reaction evidence="7 10 11">
        <text>4-methyl-5-(2-phosphooxyethyl)-thiazole + 4-amino-2-methyl-5-(diphosphooxymethyl)pyrimidine + H(+) = thiamine phosphate + diphosphate</text>
        <dbReference type="Rhea" id="RHEA:22328"/>
        <dbReference type="ChEBI" id="CHEBI:15378"/>
        <dbReference type="ChEBI" id="CHEBI:33019"/>
        <dbReference type="ChEBI" id="CHEBI:37575"/>
        <dbReference type="ChEBI" id="CHEBI:57841"/>
        <dbReference type="ChEBI" id="CHEBI:58296"/>
        <dbReference type="EC" id="2.5.1.3"/>
    </reaction>
</comment>
<comment type="caution">
    <text evidence="10">Lacks conserved residue(s) required for the propagation of feature annotation.</text>
</comment>
<organism evidence="14 15">
    <name type="scientific">Phocaeicola barnesiae</name>
    <dbReference type="NCBI Taxonomy" id="376804"/>
    <lineage>
        <taxon>Bacteria</taxon>
        <taxon>Pseudomonadati</taxon>
        <taxon>Bacteroidota</taxon>
        <taxon>Bacteroidia</taxon>
        <taxon>Bacteroidales</taxon>
        <taxon>Bacteroidaceae</taxon>
        <taxon>Phocaeicola</taxon>
    </lineage>
</organism>
<evidence type="ECO:0000256" key="8">
    <source>
        <dbReference type="ARBA" id="ARBA00047851"/>
    </source>
</evidence>
<comment type="catalytic activity">
    <reaction evidence="8 10 11">
        <text>2-(2-carboxy-4-methylthiazol-5-yl)ethyl phosphate + 4-amino-2-methyl-5-(diphosphooxymethyl)pyrimidine + 2 H(+) = thiamine phosphate + CO2 + diphosphate</text>
        <dbReference type="Rhea" id="RHEA:47848"/>
        <dbReference type="ChEBI" id="CHEBI:15378"/>
        <dbReference type="ChEBI" id="CHEBI:16526"/>
        <dbReference type="ChEBI" id="CHEBI:33019"/>
        <dbReference type="ChEBI" id="CHEBI:37575"/>
        <dbReference type="ChEBI" id="CHEBI:57841"/>
        <dbReference type="ChEBI" id="CHEBI:62890"/>
        <dbReference type="EC" id="2.5.1.3"/>
    </reaction>
</comment>
<evidence type="ECO:0000313" key="14">
    <source>
        <dbReference type="EMBL" id="MCR8872881.1"/>
    </source>
</evidence>
<feature type="binding site" evidence="10">
    <location>
        <position position="169"/>
    </location>
    <ligand>
        <name>2-[(2R,5Z)-2-carboxy-4-methylthiazol-5(2H)-ylidene]ethyl phosphate</name>
        <dbReference type="ChEBI" id="CHEBI:62899"/>
    </ligand>
</feature>
<dbReference type="Pfam" id="PF02581">
    <property type="entry name" value="TMP-TENI"/>
    <property type="match status" value="1"/>
</dbReference>
<evidence type="ECO:0000313" key="15">
    <source>
        <dbReference type="Proteomes" id="UP001204579"/>
    </source>
</evidence>
<dbReference type="FunFam" id="3.20.20.70:FF:000096">
    <property type="entry name" value="Thiamine-phosphate synthase"/>
    <property type="match status" value="1"/>
</dbReference>
<dbReference type="GO" id="GO:0009229">
    <property type="term" value="P:thiamine diphosphate biosynthetic process"/>
    <property type="evidence" value="ECO:0007669"/>
    <property type="project" value="UniProtKB-UniRule"/>
</dbReference>
<name>A0AAW5MWZ4_9BACT</name>
<dbReference type="NCBIfam" id="TIGR00693">
    <property type="entry name" value="thiE"/>
    <property type="match status" value="1"/>
</dbReference>
<dbReference type="GO" id="GO:0004789">
    <property type="term" value="F:thiamine-phosphate diphosphorylase activity"/>
    <property type="evidence" value="ECO:0007669"/>
    <property type="project" value="UniProtKB-UniRule"/>
</dbReference>
<feature type="binding site" evidence="10">
    <location>
        <position position="107"/>
    </location>
    <ligand>
        <name>4-amino-2-methyl-5-(diphosphooxymethyl)pyrimidine</name>
        <dbReference type="ChEBI" id="CHEBI:57841"/>
    </ligand>
</feature>
<dbReference type="PANTHER" id="PTHR20857:SF15">
    <property type="entry name" value="THIAMINE-PHOSPHATE SYNTHASE"/>
    <property type="match status" value="1"/>
</dbReference>
<comment type="pathway">
    <text evidence="2 10 12">Cofactor biosynthesis; thiamine diphosphate biosynthesis; thiamine phosphate from 4-amino-2-methyl-5-diphosphomethylpyrimidine and 4-methyl-5-(2-phosphoethyl)-thiazole: step 1/1.</text>
</comment>
<comment type="cofactor">
    <cofactor evidence="10">
        <name>Mg(2+)</name>
        <dbReference type="ChEBI" id="CHEBI:18420"/>
    </cofactor>
    <text evidence="10">Binds 1 Mg(2+) ion per subunit.</text>
</comment>
<gene>
    <name evidence="10" type="primary">thiE</name>
    <name evidence="14" type="ORF">NW209_02405</name>
</gene>
<dbReference type="EMBL" id="JANRHJ010000002">
    <property type="protein sequence ID" value="MCR8872881.1"/>
    <property type="molecule type" value="Genomic_DNA"/>
</dbReference>
<sequence>MEDKPMELQFITHFTDRYSYYDSARLALEGGCRWIQLRMKDASPEEREQEAVRVQELCRTYGATFIIDDDVELVKKLKADGVHLGKNDMPIAEARHILAKDFIIGGTANTFDDVVSHYRAGADYIGCGPFRFTTTKKNLSPILGLEGYRNIVRQMHEHGINLPIVAIGGITCEDIPAIMQTGVSGIALSGTILRAENPAEETRKILEELKSKS</sequence>
<keyword evidence="5 10" id="KW-0460">Magnesium</keyword>
<dbReference type="SUPFAM" id="SSF51391">
    <property type="entry name" value="Thiamin phosphate synthase"/>
    <property type="match status" value="1"/>
</dbReference>
<dbReference type="AlphaFoldDB" id="A0AAW5MWZ4"/>
<dbReference type="EC" id="2.5.1.3" evidence="10"/>
<dbReference type="Gene3D" id="3.20.20.70">
    <property type="entry name" value="Aldolase class I"/>
    <property type="match status" value="1"/>
</dbReference>
<reference evidence="14 15" key="1">
    <citation type="submission" date="2022-08" db="EMBL/GenBank/DDBJ databases">
        <authorList>
            <person name="Zeman M."/>
            <person name="Kubasova T."/>
        </authorList>
    </citation>
    <scope>NUCLEOTIDE SEQUENCE [LARGE SCALE GENOMIC DNA]</scope>
    <source>
        <strain evidence="14 15">ET62</strain>
    </source>
</reference>
<evidence type="ECO:0000256" key="1">
    <source>
        <dbReference type="ARBA" id="ARBA00003814"/>
    </source>
</evidence>
<feature type="binding site" evidence="10">
    <location>
        <position position="136"/>
    </location>
    <ligand>
        <name>4-amino-2-methyl-5-(diphosphooxymethyl)pyrimidine</name>
        <dbReference type="ChEBI" id="CHEBI:57841"/>
    </ligand>
</feature>
<comment type="caution">
    <text evidence="14">The sequence shown here is derived from an EMBL/GenBank/DDBJ whole genome shotgun (WGS) entry which is preliminary data.</text>
</comment>
<feature type="binding site" evidence="10">
    <location>
        <position position="88"/>
    </location>
    <ligand>
        <name>Mg(2+)</name>
        <dbReference type="ChEBI" id="CHEBI:18420"/>
    </ligand>
</feature>
<evidence type="ECO:0000256" key="11">
    <source>
        <dbReference type="RuleBase" id="RU003826"/>
    </source>
</evidence>
<feature type="binding site" evidence="10">
    <location>
        <begin position="133"/>
        <end position="135"/>
    </location>
    <ligand>
        <name>2-[(2R,5Z)-2-carboxy-4-methylthiazol-5(2H)-ylidene]ethyl phosphate</name>
        <dbReference type="ChEBI" id="CHEBI:62899"/>
    </ligand>
</feature>
<dbReference type="HAMAP" id="MF_00097">
    <property type="entry name" value="TMP_synthase"/>
    <property type="match status" value="1"/>
</dbReference>
<feature type="domain" description="Thiamine phosphate synthase/TenI" evidence="13">
    <location>
        <begin position="10"/>
        <end position="191"/>
    </location>
</feature>
<evidence type="ECO:0000256" key="4">
    <source>
        <dbReference type="ARBA" id="ARBA00022723"/>
    </source>
</evidence>
<dbReference type="NCBIfam" id="NF000736">
    <property type="entry name" value="PRK00043.2-3"/>
    <property type="match status" value="1"/>
</dbReference>
<protein>
    <recommendedName>
        <fullName evidence="10">Thiamine-phosphate synthase</fullName>
        <shortName evidence="10">TP synthase</shortName>
        <shortName evidence="10">TPS</shortName>
        <ecNumber evidence="10">2.5.1.3</ecNumber>
    </recommendedName>
    <alternativeName>
        <fullName evidence="10">Thiamine-phosphate pyrophosphorylase</fullName>
        <shortName evidence="10">TMP pyrophosphorylase</shortName>
        <shortName evidence="10">TMP-PPase</shortName>
    </alternativeName>
</protein>
<evidence type="ECO:0000256" key="10">
    <source>
        <dbReference type="HAMAP-Rule" id="MF_00097"/>
    </source>
</evidence>
<feature type="binding site" evidence="10">
    <location>
        <position position="69"/>
    </location>
    <ligand>
        <name>Mg(2+)</name>
        <dbReference type="ChEBI" id="CHEBI:18420"/>
    </ligand>
</feature>
<keyword evidence="4 10" id="KW-0479">Metal-binding</keyword>
<evidence type="ECO:0000256" key="9">
    <source>
        <dbReference type="ARBA" id="ARBA00047883"/>
    </source>
</evidence>
<evidence type="ECO:0000256" key="6">
    <source>
        <dbReference type="ARBA" id="ARBA00022977"/>
    </source>
</evidence>
<feature type="binding site" evidence="10">
    <location>
        <position position="68"/>
    </location>
    <ligand>
        <name>4-amino-2-methyl-5-(diphosphooxymethyl)pyrimidine</name>
        <dbReference type="ChEBI" id="CHEBI:57841"/>
    </ligand>
</feature>
<dbReference type="GO" id="GO:0009228">
    <property type="term" value="P:thiamine biosynthetic process"/>
    <property type="evidence" value="ECO:0007669"/>
    <property type="project" value="UniProtKB-KW"/>
</dbReference>
<dbReference type="RefSeq" id="WP_235302348.1">
    <property type="nucleotide sequence ID" value="NZ_CAUBSI010000045.1"/>
</dbReference>
<dbReference type="Proteomes" id="UP001204579">
    <property type="component" value="Unassembled WGS sequence"/>
</dbReference>
<dbReference type="CDD" id="cd00564">
    <property type="entry name" value="TMP_TenI"/>
    <property type="match status" value="1"/>
</dbReference>
<evidence type="ECO:0000256" key="5">
    <source>
        <dbReference type="ARBA" id="ARBA00022842"/>
    </source>
</evidence>
<evidence type="ECO:0000256" key="12">
    <source>
        <dbReference type="RuleBase" id="RU004253"/>
    </source>
</evidence>
<dbReference type="InterPro" id="IPR036206">
    <property type="entry name" value="ThiamineP_synth_sf"/>
</dbReference>
<comment type="similarity">
    <text evidence="10 11">Belongs to the thiamine-phosphate synthase family.</text>
</comment>
<dbReference type="GO" id="GO:0000287">
    <property type="term" value="F:magnesium ion binding"/>
    <property type="evidence" value="ECO:0007669"/>
    <property type="project" value="UniProtKB-UniRule"/>
</dbReference>
<dbReference type="GO" id="GO:0005737">
    <property type="term" value="C:cytoplasm"/>
    <property type="evidence" value="ECO:0007669"/>
    <property type="project" value="TreeGrafter"/>
</dbReference>
<keyword evidence="15" id="KW-1185">Reference proteome</keyword>
<dbReference type="InterPro" id="IPR022998">
    <property type="entry name" value="ThiamineP_synth_TenI"/>
</dbReference>
<evidence type="ECO:0000256" key="7">
    <source>
        <dbReference type="ARBA" id="ARBA00047334"/>
    </source>
</evidence>
<dbReference type="InterPro" id="IPR034291">
    <property type="entry name" value="TMP_synthase"/>
</dbReference>
<keyword evidence="6 10" id="KW-0784">Thiamine biosynthesis</keyword>
<evidence type="ECO:0000259" key="13">
    <source>
        <dbReference type="Pfam" id="PF02581"/>
    </source>
</evidence>
<feature type="binding site" evidence="10">
    <location>
        <begin position="36"/>
        <end position="40"/>
    </location>
    <ligand>
        <name>4-amino-2-methyl-5-(diphosphooxymethyl)pyrimidine</name>
        <dbReference type="ChEBI" id="CHEBI:57841"/>
    </ligand>
</feature>
<keyword evidence="3 10" id="KW-0808">Transferase</keyword>
<proteinExistence type="inferred from homology"/>
<comment type="function">
    <text evidence="1 10">Condenses 4-methyl-5-(beta-hydroxyethyl)thiazole monophosphate (THZ-P) and 2-methyl-4-amino-5-hydroxymethyl pyrimidine pyrophosphate (HMP-PP) to form thiamine monophosphate (TMP).</text>
</comment>
<accession>A0AAW5MWZ4</accession>
<dbReference type="InterPro" id="IPR013785">
    <property type="entry name" value="Aldolase_TIM"/>
</dbReference>